<gene>
    <name evidence="1" type="primary">ga13553</name>
    <name evidence="1" type="ORF">PR202_ga13553</name>
</gene>
<evidence type="ECO:0000313" key="1">
    <source>
        <dbReference type="EMBL" id="GJM96691.1"/>
    </source>
</evidence>
<name>A0AAV5CF66_ELECO</name>
<dbReference type="AlphaFoldDB" id="A0AAV5CF66"/>
<organism evidence="1 2">
    <name type="scientific">Eleusine coracana subsp. coracana</name>
    <dbReference type="NCBI Taxonomy" id="191504"/>
    <lineage>
        <taxon>Eukaryota</taxon>
        <taxon>Viridiplantae</taxon>
        <taxon>Streptophyta</taxon>
        <taxon>Embryophyta</taxon>
        <taxon>Tracheophyta</taxon>
        <taxon>Spermatophyta</taxon>
        <taxon>Magnoliopsida</taxon>
        <taxon>Liliopsida</taxon>
        <taxon>Poales</taxon>
        <taxon>Poaceae</taxon>
        <taxon>PACMAD clade</taxon>
        <taxon>Chloridoideae</taxon>
        <taxon>Cynodonteae</taxon>
        <taxon>Eleusininae</taxon>
        <taxon>Eleusine</taxon>
    </lineage>
</organism>
<protein>
    <submittedName>
        <fullName evidence="1">Uncharacterized protein</fullName>
    </submittedName>
</protein>
<accession>A0AAV5CF66</accession>
<proteinExistence type="predicted"/>
<reference evidence="1" key="1">
    <citation type="journal article" date="2018" name="DNA Res.">
        <title>Multiple hybrid de novo genome assembly of finger millet, an orphan allotetraploid crop.</title>
        <authorList>
            <person name="Hatakeyama M."/>
            <person name="Aluri S."/>
            <person name="Balachadran M.T."/>
            <person name="Sivarajan S.R."/>
            <person name="Patrignani A."/>
            <person name="Gruter S."/>
            <person name="Poveda L."/>
            <person name="Shimizu-Inatsugi R."/>
            <person name="Baeten J."/>
            <person name="Francoijs K.J."/>
            <person name="Nataraja K.N."/>
            <person name="Reddy Y.A.N."/>
            <person name="Phadnis S."/>
            <person name="Ravikumar R.L."/>
            <person name="Schlapbach R."/>
            <person name="Sreeman S.M."/>
            <person name="Shimizu K.K."/>
        </authorList>
    </citation>
    <scope>NUCLEOTIDE SEQUENCE</scope>
</reference>
<reference evidence="1" key="2">
    <citation type="submission" date="2021-12" db="EMBL/GenBank/DDBJ databases">
        <title>Resequencing data analysis of finger millet.</title>
        <authorList>
            <person name="Hatakeyama M."/>
            <person name="Aluri S."/>
            <person name="Balachadran M.T."/>
            <person name="Sivarajan S.R."/>
            <person name="Poveda L."/>
            <person name="Shimizu-Inatsugi R."/>
            <person name="Schlapbach R."/>
            <person name="Sreeman S.M."/>
            <person name="Shimizu K.K."/>
        </authorList>
    </citation>
    <scope>NUCLEOTIDE SEQUENCE</scope>
</reference>
<comment type="caution">
    <text evidence="1">The sequence shown here is derived from an EMBL/GenBank/DDBJ whole genome shotgun (WGS) entry which is preliminary data.</text>
</comment>
<sequence>MCRISDRIRPPWPLPEILTFVVRFAPTAPIVPTADLIEKSVKVAAKRSVAARNPVQYGGQPRLGTVVELL</sequence>
<dbReference type="EMBL" id="BQKI01000006">
    <property type="protein sequence ID" value="GJM96691.1"/>
    <property type="molecule type" value="Genomic_DNA"/>
</dbReference>
<dbReference type="Proteomes" id="UP001054889">
    <property type="component" value="Unassembled WGS sequence"/>
</dbReference>
<evidence type="ECO:0000313" key="2">
    <source>
        <dbReference type="Proteomes" id="UP001054889"/>
    </source>
</evidence>
<keyword evidence="2" id="KW-1185">Reference proteome</keyword>